<accession>A0A392VVY9</accession>
<dbReference type="Proteomes" id="UP000265520">
    <property type="component" value="Unassembled WGS sequence"/>
</dbReference>
<feature type="compositionally biased region" description="Basic and acidic residues" evidence="1">
    <location>
        <begin position="17"/>
        <end position="30"/>
    </location>
</feature>
<feature type="region of interest" description="Disordered" evidence="1">
    <location>
        <begin position="1"/>
        <end position="69"/>
    </location>
</feature>
<proteinExistence type="predicted"/>
<feature type="compositionally biased region" description="Basic and acidic residues" evidence="1">
    <location>
        <begin position="37"/>
        <end position="46"/>
    </location>
</feature>
<sequence>HCQELSIPPPFSCDPDSGQHSDAVVHHPEQRTPPATDVHHSRSNDHHHAHRYPSATVELQERSAAVRRA</sequence>
<name>A0A392VVY9_9FABA</name>
<keyword evidence="3" id="KW-1185">Reference proteome</keyword>
<reference evidence="2 3" key="1">
    <citation type="journal article" date="2018" name="Front. Plant Sci.">
        <title>Red Clover (Trifolium pratense) and Zigzag Clover (T. medium) - A Picture of Genomic Similarities and Differences.</title>
        <authorList>
            <person name="Dluhosova J."/>
            <person name="Istvanek J."/>
            <person name="Nedelnik J."/>
            <person name="Repkova J."/>
        </authorList>
    </citation>
    <scope>NUCLEOTIDE SEQUENCE [LARGE SCALE GENOMIC DNA]</scope>
    <source>
        <strain evidence="3">cv. 10/8</strain>
        <tissue evidence="2">Leaf</tissue>
    </source>
</reference>
<evidence type="ECO:0000313" key="3">
    <source>
        <dbReference type="Proteomes" id="UP000265520"/>
    </source>
</evidence>
<evidence type="ECO:0000256" key="1">
    <source>
        <dbReference type="SAM" id="MobiDB-lite"/>
    </source>
</evidence>
<protein>
    <submittedName>
        <fullName evidence="2">Uncharacterized protein</fullName>
    </submittedName>
</protein>
<comment type="caution">
    <text evidence="2">The sequence shown here is derived from an EMBL/GenBank/DDBJ whole genome shotgun (WGS) entry which is preliminary data.</text>
</comment>
<feature type="non-terminal residue" evidence="2">
    <location>
        <position position="69"/>
    </location>
</feature>
<feature type="non-terminal residue" evidence="2">
    <location>
        <position position="1"/>
    </location>
</feature>
<organism evidence="2 3">
    <name type="scientific">Trifolium medium</name>
    <dbReference type="NCBI Taxonomy" id="97028"/>
    <lineage>
        <taxon>Eukaryota</taxon>
        <taxon>Viridiplantae</taxon>
        <taxon>Streptophyta</taxon>
        <taxon>Embryophyta</taxon>
        <taxon>Tracheophyta</taxon>
        <taxon>Spermatophyta</taxon>
        <taxon>Magnoliopsida</taxon>
        <taxon>eudicotyledons</taxon>
        <taxon>Gunneridae</taxon>
        <taxon>Pentapetalae</taxon>
        <taxon>rosids</taxon>
        <taxon>fabids</taxon>
        <taxon>Fabales</taxon>
        <taxon>Fabaceae</taxon>
        <taxon>Papilionoideae</taxon>
        <taxon>50 kb inversion clade</taxon>
        <taxon>NPAAA clade</taxon>
        <taxon>Hologalegina</taxon>
        <taxon>IRL clade</taxon>
        <taxon>Trifolieae</taxon>
        <taxon>Trifolium</taxon>
    </lineage>
</organism>
<dbReference type="AlphaFoldDB" id="A0A392VVY9"/>
<dbReference type="EMBL" id="LXQA011263562">
    <property type="protein sequence ID" value="MCI91131.1"/>
    <property type="molecule type" value="Genomic_DNA"/>
</dbReference>
<evidence type="ECO:0000313" key="2">
    <source>
        <dbReference type="EMBL" id="MCI91131.1"/>
    </source>
</evidence>